<dbReference type="Gene3D" id="3.40.47.10">
    <property type="match status" value="1"/>
</dbReference>
<evidence type="ECO:0000313" key="6">
    <source>
        <dbReference type="Proteomes" id="UP000652761"/>
    </source>
</evidence>
<accession>A0A843WX48</accession>
<dbReference type="AlphaFoldDB" id="A0A843WX48"/>
<name>A0A843WX48_COLES</name>
<comment type="caution">
    <text evidence="5">The sequence shown here is derived from an EMBL/GenBank/DDBJ whole genome shotgun (WGS) entry which is preliminary data.</text>
</comment>
<dbReference type="EMBL" id="NMUH01006299">
    <property type="protein sequence ID" value="MQM14949.1"/>
    <property type="molecule type" value="Genomic_DNA"/>
</dbReference>
<protein>
    <recommendedName>
        <fullName evidence="4">Thiolase N-terminal domain-containing protein</fullName>
    </recommendedName>
</protein>
<evidence type="ECO:0000313" key="5">
    <source>
        <dbReference type="EMBL" id="MQM14949.1"/>
    </source>
</evidence>
<dbReference type="GO" id="GO:0006635">
    <property type="term" value="P:fatty acid beta-oxidation"/>
    <property type="evidence" value="ECO:0007669"/>
    <property type="project" value="TreeGrafter"/>
</dbReference>
<dbReference type="PANTHER" id="PTHR18919:SF161">
    <property type="entry name" value="ACETYL-COA ACETYLTRANSFERASE 2"/>
    <property type="match status" value="1"/>
</dbReference>
<evidence type="ECO:0000256" key="1">
    <source>
        <dbReference type="ARBA" id="ARBA00010982"/>
    </source>
</evidence>
<feature type="domain" description="Thiolase N-terminal" evidence="4">
    <location>
        <begin position="1"/>
        <end position="81"/>
    </location>
</feature>
<gene>
    <name evidence="5" type="ORF">Taro_047884</name>
</gene>
<dbReference type="Proteomes" id="UP000652761">
    <property type="component" value="Unassembled WGS sequence"/>
</dbReference>
<keyword evidence="6" id="KW-1185">Reference proteome</keyword>
<evidence type="ECO:0000256" key="2">
    <source>
        <dbReference type="ARBA" id="ARBA00022679"/>
    </source>
</evidence>
<dbReference type="Pfam" id="PF00108">
    <property type="entry name" value="Thiolase_N"/>
    <property type="match status" value="1"/>
</dbReference>
<proteinExistence type="inferred from homology"/>
<evidence type="ECO:0000256" key="3">
    <source>
        <dbReference type="ARBA" id="ARBA00023315"/>
    </source>
</evidence>
<dbReference type="SUPFAM" id="SSF53901">
    <property type="entry name" value="Thiolase-like"/>
    <property type="match status" value="1"/>
</dbReference>
<comment type="similarity">
    <text evidence="1">Belongs to the thiolase-like superfamily. Thiolase family.</text>
</comment>
<evidence type="ECO:0000259" key="4">
    <source>
        <dbReference type="Pfam" id="PF00108"/>
    </source>
</evidence>
<dbReference type="InterPro" id="IPR020616">
    <property type="entry name" value="Thiolase_N"/>
</dbReference>
<keyword evidence="2" id="KW-0808">Transferase</keyword>
<dbReference type="InterPro" id="IPR016039">
    <property type="entry name" value="Thiolase-like"/>
</dbReference>
<reference evidence="5" key="1">
    <citation type="submission" date="2017-07" db="EMBL/GenBank/DDBJ databases">
        <title>Taro Niue Genome Assembly and Annotation.</title>
        <authorList>
            <person name="Atibalentja N."/>
            <person name="Keating K."/>
            <person name="Fields C.J."/>
        </authorList>
    </citation>
    <scope>NUCLEOTIDE SEQUENCE</scope>
    <source>
        <strain evidence="5">Niue_2</strain>
        <tissue evidence="5">Leaf</tissue>
    </source>
</reference>
<dbReference type="OrthoDB" id="1715175at2759"/>
<dbReference type="PANTHER" id="PTHR18919">
    <property type="entry name" value="ACETYL-COA C-ACYLTRANSFERASE"/>
    <property type="match status" value="1"/>
</dbReference>
<keyword evidence="3" id="KW-0012">Acyltransferase</keyword>
<dbReference type="GO" id="GO:0005739">
    <property type="term" value="C:mitochondrion"/>
    <property type="evidence" value="ECO:0007669"/>
    <property type="project" value="TreeGrafter"/>
</dbReference>
<dbReference type="GO" id="GO:0003985">
    <property type="term" value="F:acetyl-CoA C-acetyltransferase activity"/>
    <property type="evidence" value="ECO:0007669"/>
    <property type="project" value="TreeGrafter"/>
</dbReference>
<organism evidence="5 6">
    <name type="scientific">Colocasia esculenta</name>
    <name type="common">Wild taro</name>
    <name type="synonym">Arum esculentum</name>
    <dbReference type="NCBI Taxonomy" id="4460"/>
    <lineage>
        <taxon>Eukaryota</taxon>
        <taxon>Viridiplantae</taxon>
        <taxon>Streptophyta</taxon>
        <taxon>Embryophyta</taxon>
        <taxon>Tracheophyta</taxon>
        <taxon>Spermatophyta</taxon>
        <taxon>Magnoliopsida</taxon>
        <taxon>Liliopsida</taxon>
        <taxon>Araceae</taxon>
        <taxon>Aroideae</taxon>
        <taxon>Colocasieae</taxon>
        <taxon>Colocasia</taxon>
    </lineage>
</organism>
<sequence>MLKDGLWDAYNDYAMGMCAELCADQHSITREEQDNYAIQSNERRIAARDCAAFSWEIVPVEVPGGRGKPSIIVDKDESLEKIS</sequence>